<dbReference type="InterPro" id="IPR033116">
    <property type="entry name" value="TRYPSIN_SER"/>
</dbReference>
<dbReference type="InterPro" id="IPR051487">
    <property type="entry name" value="Ser/Thr_Proteases_Immune/Dev"/>
</dbReference>
<feature type="signal peptide" evidence="4">
    <location>
        <begin position="1"/>
        <end position="18"/>
    </location>
</feature>
<keyword evidence="3" id="KW-0378">Hydrolase</keyword>
<evidence type="ECO:0000256" key="1">
    <source>
        <dbReference type="ARBA" id="ARBA00023157"/>
    </source>
</evidence>
<sequence>MVILWCLLVAQLFIVGESNQLLRIVNGEQAKEGQFPYLVGLNIASKMPLQGSWCGGSIISDEWILTAAHCIKLFQGKITIYYGSENRRIAKLQIVEENNIHRHPKFRKIVHNNYRHDIALIRTPKVKFTDNIQSIPLPSPVDGNRWTKPGTSVIAAGWGSDVLKGDSVDRLNWVKLEITDESNCERVYGNVEGKLCVGADKKKSVCSGDSGGPLVPEDENKLIGITSFVSATGCDSGMPVAFTDVIDYLDWIESVSGVKP</sequence>
<dbReference type="AlphaFoldDB" id="A0AAU9FUY6"/>
<feature type="domain" description="Peptidase S1" evidence="5">
    <location>
        <begin position="24"/>
        <end position="257"/>
    </location>
</feature>
<gene>
    <name evidence="6" type="ORF">DMAD_07330</name>
</gene>
<dbReference type="InterPro" id="IPR018114">
    <property type="entry name" value="TRYPSIN_HIS"/>
</dbReference>
<dbReference type="EMBL" id="AP029265">
    <property type="protein sequence ID" value="BFF99420.1"/>
    <property type="molecule type" value="Genomic_DNA"/>
</dbReference>
<dbReference type="InterPro" id="IPR001254">
    <property type="entry name" value="Trypsin_dom"/>
</dbReference>
<evidence type="ECO:0000313" key="7">
    <source>
        <dbReference type="Proteomes" id="UP001500889"/>
    </source>
</evidence>
<evidence type="ECO:0000256" key="4">
    <source>
        <dbReference type="SAM" id="SignalP"/>
    </source>
</evidence>
<evidence type="ECO:0000256" key="2">
    <source>
        <dbReference type="ARBA" id="ARBA00024195"/>
    </source>
</evidence>
<dbReference type="Gene3D" id="2.40.10.10">
    <property type="entry name" value="Trypsin-like serine proteases"/>
    <property type="match status" value="2"/>
</dbReference>
<dbReference type="InterPro" id="IPR043504">
    <property type="entry name" value="Peptidase_S1_PA_chymotrypsin"/>
</dbReference>
<feature type="chain" id="PRO_5043941974" evidence="4">
    <location>
        <begin position="19"/>
        <end position="260"/>
    </location>
</feature>
<organism evidence="6 7">
    <name type="scientific">Drosophila madeirensis</name>
    <name type="common">Fruit fly</name>
    <dbReference type="NCBI Taxonomy" id="30013"/>
    <lineage>
        <taxon>Eukaryota</taxon>
        <taxon>Metazoa</taxon>
        <taxon>Ecdysozoa</taxon>
        <taxon>Arthropoda</taxon>
        <taxon>Hexapoda</taxon>
        <taxon>Insecta</taxon>
        <taxon>Pterygota</taxon>
        <taxon>Neoptera</taxon>
        <taxon>Endopterygota</taxon>
        <taxon>Diptera</taxon>
        <taxon>Brachycera</taxon>
        <taxon>Muscomorpha</taxon>
        <taxon>Ephydroidea</taxon>
        <taxon>Drosophilidae</taxon>
        <taxon>Drosophila</taxon>
        <taxon>Sophophora</taxon>
    </lineage>
</organism>
<dbReference type="GO" id="GO:0004252">
    <property type="term" value="F:serine-type endopeptidase activity"/>
    <property type="evidence" value="ECO:0007669"/>
    <property type="project" value="InterPro"/>
</dbReference>
<keyword evidence="7" id="KW-1185">Reference proteome</keyword>
<dbReference type="PRINTS" id="PR00722">
    <property type="entry name" value="CHYMOTRYPSIN"/>
</dbReference>
<dbReference type="CDD" id="cd00190">
    <property type="entry name" value="Tryp_SPc"/>
    <property type="match status" value="1"/>
</dbReference>
<evidence type="ECO:0000313" key="6">
    <source>
        <dbReference type="EMBL" id="BFF99420.1"/>
    </source>
</evidence>
<keyword evidence="3 6" id="KW-0645">Protease</keyword>
<dbReference type="PROSITE" id="PS00134">
    <property type="entry name" value="TRYPSIN_HIS"/>
    <property type="match status" value="1"/>
</dbReference>
<protein>
    <submittedName>
        <fullName evidence="6">Serine protease 1-like</fullName>
    </submittedName>
</protein>
<proteinExistence type="inferred from homology"/>
<dbReference type="FunFam" id="2.40.10.10:FF:000068">
    <property type="entry name" value="transmembrane protease serine 2"/>
    <property type="match status" value="1"/>
</dbReference>
<evidence type="ECO:0000256" key="3">
    <source>
        <dbReference type="RuleBase" id="RU363034"/>
    </source>
</evidence>
<dbReference type="PROSITE" id="PS00135">
    <property type="entry name" value="TRYPSIN_SER"/>
    <property type="match status" value="1"/>
</dbReference>
<dbReference type="PROSITE" id="PS50240">
    <property type="entry name" value="TRYPSIN_DOM"/>
    <property type="match status" value="1"/>
</dbReference>
<dbReference type="Proteomes" id="UP001500889">
    <property type="component" value="Chromosome J"/>
</dbReference>
<dbReference type="PANTHER" id="PTHR24256">
    <property type="entry name" value="TRYPTASE-RELATED"/>
    <property type="match status" value="1"/>
</dbReference>
<dbReference type="Pfam" id="PF00089">
    <property type="entry name" value="Trypsin"/>
    <property type="match status" value="1"/>
</dbReference>
<evidence type="ECO:0000259" key="5">
    <source>
        <dbReference type="PROSITE" id="PS50240"/>
    </source>
</evidence>
<dbReference type="SUPFAM" id="SSF50494">
    <property type="entry name" value="Trypsin-like serine proteases"/>
    <property type="match status" value="1"/>
</dbReference>
<accession>A0AAU9FUY6</accession>
<dbReference type="GO" id="GO:0006508">
    <property type="term" value="P:proteolysis"/>
    <property type="evidence" value="ECO:0007669"/>
    <property type="project" value="UniProtKB-KW"/>
</dbReference>
<name>A0AAU9FUY6_DROMD</name>
<keyword evidence="4" id="KW-0732">Signal</keyword>
<reference evidence="6 7" key="1">
    <citation type="submission" date="2024-02" db="EMBL/GenBank/DDBJ databases">
        <title>A chromosome-level genome assembly of Drosophila madeirensis, a fruit fly species endemic to Madeira island.</title>
        <authorList>
            <person name="Tomihara K."/>
            <person name="Llopart A."/>
            <person name="Yamamoto D."/>
        </authorList>
    </citation>
    <scope>NUCLEOTIDE SEQUENCE [LARGE SCALE GENOMIC DNA]</scope>
    <source>
        <strain evidence="6 7">RF1</strain>
    </source>
</reference>
<comment type="similarity">
    <text evidence="2">Belongs to the peptidase S1 family. CLIP subfamily.</text>
</comment>
<dbReference type="InterPro" id="IPR009003">
    <property type="entry name" value="Peptidase_S1_PA"/>
</dbReference>
<dbReference type="InterPro" id="IPR001314">
    <property type="entry name" value="Peptidase_S1A"/>
</dbReference>
<keyword evidence="3" id="KW-0720">Serine protease</keyword>
<keyword evidence="1" id="KW-1015">Disulfide bond</keyword>
<dbReference type="SMART" id="SM00020">
    <property type="entry name" value="Tryp_SPc"/>
    <property type="match status" value="1"/>
</dbReference>